<dbReference type="AlphaFoldDB" id="A0A378LWF5"/>
<keyword evidence="2" id="KW-1185">Reference proteome</keyword>
<organism evidence="1 2">
    <name type="scientific">Legionella wadsworthii</name>
    <dbReference type="NCBI Taxonomy" id="28088"/>
    <lineage>
        <taxon>Bacteria</taxon>
        <taxon>Pseudomonadati</taxon>
        <taxon>Pseudomonadota</taxon>
        <taxon>Gammaproteobacteria</taxon>
        <taxon>Legionellales</taxon>
        <taxon>Legionellaceae</taxon>
        <taxon>Legionella</taxon>
    </lineage>
</organism>
<gene>
    <name evidence="1" type="ORF">NCTC11532_02392</name>
</gene>
<reference evidence="1 2" key="1">
    <citation type="submission" date="2018-06" db="EMBL/GenBank/DDBJ databases">
        <authorList>
            <consortium name="Pathogen Informatics"/>
            <person name="Doyle S."/>
        </authorList>
    </citation>
    <scope>NUCLEOTIDE SEQUENCE [LARGE SCALE GENOMIC DNA]</scope>
    <source>
        <strain evidence="1 2">NCTC11532</strain>
    </source>
</reference>
<dbReference type="RefSeq" id="WP_031563702.1">
    <property type="nucleotide sequence ID" value="NZ_CAAAIS010000004.1"/>
</dbReference>
<evidence type="ECO:0000313" key="2">
    <source>
        <dbReference type="Proteomes" id="UP000255297"/>
    </source>
</evidence>
<dbReference type="Pfam" id="PF14114">
    <property type="entry name" value="DUF4286"/>
    <property type="match status" value="1"/>
</dbReference>
<sequence length="104" mass="12329">MVIYEVNLAIQGEIYPQFQLWLKSHVKEMLQIPGFIQASILKPENETAADQEKLTVQYHVENREFLNVYFTEFASKMREEGIKNFNDKFSAQRRIFEVQSNILK</sequence>
<dbReference type="STRING" id="1122170.GCA_000701265_02664"/>
<evidence type="ECO:0000313" key="1">
    <source>
        <dbReference type="EMBL" id="STY30407.1"/>
    </source>
</evidence>
<dbReference type="Proteomes" id="UP000255297">
    <property type="component" value="Unassembled WGS sequence"/>
</dbReference>
<evidence type="ECO:0008006" key="3">
    <source>
        <dbReference type="Google" id="ProtNLM"/>
    </source>
</evidence>
<dbReference type="OrthoDB" id="34442at2"/>
<proteinExistence type="predicted"/>
<accession>A0A378LWF5</accession>
<dbReference type="EMBL" id="UGPB01000001">
    <property type="protein sequence ID" value="STY30407.1"/>
    <property type="molecule type" value="Genomic_DNA"/>
</dbReference>
<protein>
    <recommendedName>
        <fullName evidence="3">DUF4286 domain-containing protein</fullName>
    </recommendedName>
</protein>
<name>A0A378LWF5_9GAMM</name>
<dbReference type="InterPro" id="IPR025563">
    <property type="entry name" value="DUF4286"/>
</dbReference>